<dbReference type="EnsemblPlants" id="AVESA.00010b.r2.4DG0789330.1">
    <property type="protein sequence ID" value="AVESA.00010b.r2.4DG0789330.1.CDS"/>
    <property type="gene ID" value="AVESA.00010b.r2.4DG0789330"/>
</dbReference>
<proteinExistence type="predicted"/>
<sequence>MAAPSHVVPFLSPSSASASLRAPSGRRASAHLRCAAAAGQAGFFTRLGRLIKEKAKSDVDKLFSGFSKTRENLSVVDELLTYWNLADTDRVLDDLEEALLVSDFGPKISFRIVDTLRDEIRDGKLKSGAEIKASLKKCILELLTSKGSNTELKFGFRKPAVIMIVGVNGGGKTTSLGKLAYRFKNEGAKVLMAAGDTFRAAARDQLEVWAERTGSEIVIDKDKKAQAPSVLSQAVKRGKREGFDIVLCDTSGRLHTNYGLMEELVTCKKVMAKALPGAPNEVLLVLDGTTGLNMLQQAREFNDVVGITGFILTKLDGTARGGCVVSVVDELGIPVKFVGVGEGVEDLQPFDAEAFVEAIFPLSIEPRLSSDLGIFSNVWSFATYFWRDVRDWRTRPGIFSPDMDGHVI</sequence>
<evidence type="ECO:0000313" key="2">
    <source>
        <dbReference type="Proteomes" id="UP001732700"/>
    </source>
</evidence>
<name>A0ACD5XGG5_AVESA</name>
<protein>
    <submittedName>
        <fullName evidence="1">Uncharacterized protein</fullName>
    </submittedName>
</protein>
<dbReference type="Proteomes" id="UP001732700">
    <property type="component" value="Chromosome 4D"/>
</dbReference>
<organism evidence="1 2">
    <name type="scientific">Avena sativa</name>
    <name type="common">Oat</name>
    <dbReference type="NCBI Taxonomy" id="4498"/>
    <lineage>
        <taxon>Eukaryota</taxon>
        <taxon>Viridiplantae</taxon>
        <taxon>Streptophyta</taxon>
        <taxon>Embryophyta</taxon>
        <taxon>Tracheophyta</taxon>
        <taxon>Spermatophyta</taxon>
        <taxon>Magnoliopsida</taxon>
        <taxon>Liliopsida</taxon>
        <taxon>Poales</taxon>
        <taxon>Poaceae</taxon>
        <taxon>BOP clade</taxon>
        <taxon>Pooideae</taxon>
        <taxon>Poodae</taxon>
        <taxon>Poeae</taxon>
        <taxon>Poeae Chloroplast Group 1 (Aveneae type)</taxon>
        <taxon>Aveninae</taxon>
        <taxon>Avena</taxon>
    </lineage>
</organism>
<reference evidence="1" key="2">
    <citation type="submission" date="2025-09" db="UniProtKB">
        <authorList>
            <consortium name="EnsemblPlants"/>
        </authorList>
    </citation>
    <scope>IDENTIFICATION</scope>
</reference>
<keyword evidence="2" id="KW-1185">Reference proteome</keyword>
<evidence type="ECO:0000313" key="1">
    <source>
        <dbReference type="EnsemblPlants" id="AVESA.00010b.r2.4DG0789330.1.CDS"/>
    </source>
</evidence>
<accession>A0ACD5XGG5</accession>
<reference evidence="1" key="1">
    <citation type="submission" date="2021-05" db="EMBL/GenBank/DDBJ databases">
        <authorList>
            <person name="Scholz U."/>
            <person name="Mascher M."/>
            <person name="Fiebig A."/>
        </authorList>
    </citation>
    <scope>NUCLEOTIDE SEQUENCE [LARGE SCALE GENOMIC DNA]</scope>
</reference>